<dbReference type="AlphaFoldDB" id="A0AA86UTU8"/>
<name>A0AA86UTU8_9EUKA</name>
<reference evidence="2 3" key="2">
    <citation type="submission" date="2024-07" db="EMBL/GenBank/DDBJ databases">
        <authorList>
            <person name="Akdeniz Z."/>
        </authorList>
    </citation>
    <scope>NUCLEOTIDE SEQUENCE [LARGE SCALE GENOMIC DNA]</scope>
</reference>
<dbReference type="EMBL" id="CATOUU010001092">
    <property type="protein sequence ID" value="CAI9971515.1"/>
    <property type="molecule type" value="Genomic_DNA"/>
</dbReference>
<dbReference type="Proteomes" id="UP001642409">
    <property type="component" value="Unassembled WGS sequence"/>
</dbReference>
<gene>
    <name evidence="1" type="ORF">HINF_LOCUS59160</name>
    <name evidence="2" type="ORF">HINF_LOCUS78631</name>
</gene>
<reference evidence="1" key="1">
    <citation type="submission" date="2023-06" db="EMBL/GenBank/DDBJ databases">
        <authorList>
            <person name="Kurt Z."/>
        </authorList>
    </citation>
    <scope>NUCLEOTIDE SEQUENCE</scope>
</reference>
<dbReference type="EMBL" id="CAXDID020000881">
    <property type="protein sequence ID" value="CAL6115449.1"/>
    <property type="molecule type" value="Genomic_DNA"/>
</dbReference>
<comment type="caution">
    <text evidence="1">The sequence shown here is derived from an EMBL/GenBank/DDBJ whole genome shotgun (WGS) entry which is preliminary data.</text>
</comment>
<protein>
    <submittedName>
        <fullName evidence="2">Hypothetical_protein</fullName>
    </submittedName>
</protein>
<keyword evidence="3" id="KW-1185">Reference proteome</keyword>
<evidence type="ECO:0000313" key="3">
    <source>
        <dbReference type="Proteomes" id="UP001642409"/>
    </source>
</evidence>
<sequence>MVCNVNIYTQYQQQYYVCVQLVFYYDFKRHFRSFCGWFVFTLFEHLKSYFALSYCIFNIFNITLKYFELLFLDIQNATGRNEDGLDRHQFSPYVVRTSFYFKPCAHRLRTTITPAGTYFICIQTTFLMRMLYGYRHQRRTFIPKAAQKNGVEQAPLNLDDSDCMSLYTLCHENILQAAL</sequence>
<evidence type="ECO:0000313" key="2">
    <source>
        <dbReference type="EMBL" id="CAL6115449.1"/>
    </source>
</evidence>
<proteinExistence type="predicted"/>
<organism evidence="1">
    <name type="scientific">Hexamita inflata</name>
    <dbReference type="NCBI Taxonomy" id="28002"/>
    <lineage>
        <taxon>Eukaryota</taxon>
        <taxon>Metamonada</taxon>
        <taxon>Diplomonadida</taxon>
        <taxon>Hexamitidae</taxon>
        <taxon>Hexamitinae</taxon>
        <taxon>Hexamita</taxon>
    </lineage>
</organism>
<evidence type="ECO:0000313" key="1">
    <source>
        <dbReference type="EMBL" id="CAI9971515.1"/>
    </source>
</evidence>
<accession>A0AA86UTU8</accession>